<gene>
    <name evidence="2" type="ORF">M6B38_285055</name>
</gene>
<reference evidence="2" key="2">
    <citation type="submission" date="2023-04" db="EMBL/GenBank/DDBJ databases">
        <authorList>
            <person name="Bruccoleri R.E."/>
            <person name="Oakeley E.J."/>
            <person name="Faust A.-M."/>
            <person name="Dessus-Babus S."/>
            <person name="Altorfer M."/>
            <person name="Burckhardt D."/>
            <person name="Oertli M."/>
            <person name="Naumann U."/>
            <person name="Petersen F."/>
            <person name="Wong J."/>
        </authorList>
    </citation>
    <scope>NUCLEOTIDE SEQUENCE</scope>
    <source>
        <strain evidence="2">GSM-AAB239-AS_SAM_17_03QT</strain>
        <tissue evidence="2">Leaf</tissue>
    </source>
</reference>
<reference evidence="2" key="1">
    <citation type="journal article" date="2023" name="GigaByte">
        <title>Genome assembly of the bearded iris, Iris pallida Lam.</title>
        <authorList>
            <person name="Bruccoleri R.E."/>
            <person name="Oakeley E.J."/>
            <person name="Faust A.M.E."/>
            <person name="Altorfer M."/>
            <person name="Dessus-Babus S."/>
            <person name="Burckhardt D."/>
            <person name="Oertli M."/>
            <person name="Naumann U."/>
            <person name="Petersen F."/>
            <person name="Wong J."/>
        </authorList>
    </citation>
    <scope>NUCLEOTIDE SEQUENCE</scope>
    <source>
        <strain evidence="2">GSM-AAB239-AS_SAM_17_03QT</strain>
    </source>
</reference>
<feature type="compositionally biased region" description="Polar residues" evidence="1">
    <location>
        <begin position="49"/>
        <end position="62"/>
    </location>
</feature>
<dbReference type="Proteomes" id="UP001140949">
    <property type="component" value="Unassembled WGS sequence"/>
</dbReference>
<evidence type="ECO:0000256" key="1">
    <source>
        <dbReference type="SAM" id="MobiDB-lite"/>
    </source>
</evidence>
<feature type="compositionally biased region" description="Basic residues" evidence="1">
    <location>
        <begin position="80"/>
        <end position="90"/>
    </location>
</feature>
<feature type="region of interest" description="Disordered" evidence="1">
    <location>
        <begin position="49"/>
        <end position="90"/>
    </location>
</feature>
<keyword evidence="2" id="KW-0808">Transferase</keyword>
<sequence length="109" mass="11902">MPHWSSCPRPTQRRCRADPPASFEPDPVSLCSPRPDLVFLAAAALETSSPPQTLHRGATSSCAEPPGLPSEPDIADLTAPRHHQTGLRRCTSKPRRCAEFSRIEPPRLA</sequence>
<dbReference type="AlphaFoldDB" id="A0AAX6I2Y1"/>
<protein>
    <submittedName>
        <fullName evidence="2">Proline-rich receptor-like protein kinase PERK8</fullName>
    </submittedName>
</protein>
<evidence type="ECO:0000313" key="3">
    <source>
        <dbReference type="Proteomes" id="UP001140949"/>
    </source>
</evidence>
<accession>A0AAX6I2Y1</accession>
<keyword evidence="2" id="KW-0675">Receptor</keyword>
<proteinExistence type="predicted"/>
<organism evidence="2 3">
    <name type="scientific">Iris pallida</name>
    <name type="common">Sweet iris</name>
    <dbReference type="NCBI Taxonomy" id="29817"/>
    <lineage>
        <taxon>Eukaryota</taxon>
        <taxon>Viridiplantae</taxon>
        <taxon>Streptophyta</taxon>
        <taxon>Embryophyta</taxon>
        <taxon>Tracheophyta</taxon>
        <taxon>Spermatophyta</taxon>
        <taxon>Magnoliopsida</taxon>
        <taxon>Liliopsida</taxon>
        <taxon>Asparagales</taxon>
        <taxon>Iridaceae</taxon>
        <taxon>Iridoideae</taxon>
        <taxon>Irideae</taxon>
        <taxon>Iris</taxon>
    </lineage>
</organism>
<keyword evidence="2" id="KW-0418">Kinase</keyword>
<feature type="region of interest" description="Disordered" evidence="1">
    <location>
        <begin position="1"/>
        <end position="28"/>
    </location>
</feature>
<dbReference type="GO" id="GO:0016301">
    <property type="term" value="F:kinase activity"/>
    <property type="evidence" value="ECO:0007669"/>
    <property type="project" value="UniProtKB-KW"/>
</dbReference>
<keyword evidence="3" id="KW-1185">Reference proteome</keyword>
<comment type="caution">
    <text evidence="2">The sequence shown here is derived from an EMBL/GenBank/DDBJ whole genome shotgun (WGS) entry which is preliminary data.</text>
</comment>
<evidence type="ECO:0000313" key="2">
    <source>
        <dbReference type="EMBL" id="KAJ6847144.1"/>
    </source>
</evidence>
<dbReference type="EMBL" id="JANAVB010005597">
    <property type="protein sequence ID" value="KAJ6847144.1"/>
    <property type="molecule type" value="Genomic_DNA"/>
</dbReference>
<name>A0AAX6I2Y1_IRIPA</name>